<dbReference type="EMBL" id="FQXS01000004">
    <property type="protein sequence ID" value="SHH59328.1"/>
    <property type="molecule type" value="Genomic_DNA"/>
</dbReference>
<proteinExistence type="predicted"/>
<dbReference type="Proteomes" id="UP000184139">
    <property type="component" value="Unassembled WGS sequence"/>
</dbReference>
<evidence type="ECO:0000313" key="1">
    <source>
        <dbReference type="EMBL" id="SHH59328.1"/>
    </source>
</evidence>
<gene>
    <name evidence="1" type="ORF">SAMN02745124_01071</name>
</gene>
<evidence type="ECO:0008006" key="3">
    <source>
        <dbReference type="Google" id="ProtNLM"/>
    </source>
</evidence>
<dbReference type="InterPro" id="IPR021787">
    <property type="entry name" value="DUF3352"/>
</dbReference>
<dbReference type="AlphaFoldDB" id="A0A1M5U8T6"/>
<keyword evidence="2" id="KW-1185">Reference proteome</keyword>
<dbReference type="Pfam" id="PF11832">
    <property type="entry name" value="DUF3352"/>
    <property type="match status" value="1"/>
</dbReference>
<protein>
    <recommendedName>
        <fullName evidence="3">DUF3352 domain-containing protein</fullName>
    </recommendedName>
</protein>
<evidence type="ECO:0000313" key="2">
    <source>
        <dbReference type="Proteomes" id="UP000184139"/>
    </source>
</evidence>
<reference evidence="1 2" key="1">
    <citation type="submission" date="2016-11" db="EMBL/GenBank/DDBJ databases">
        <authorList>
            <person name="Jaros S."/>
            <person name="Januszkiewicz K."/>
            <person name="Wedrychowicz H."/>
        </authorList>
    </citation>
    <scope>NUCLEOTIDE SEQUENCE [LARGE SCALE GENOMIC DNA]</scope>
    <source>
        <strain evidence="1 2">DSM 9705</strain>
    </source>
</reference>
<accession>A0A1M5U8T6</accession>
<sequence length="574" mass="63848">MRQLIFVIPLFLLLLFLVSLFPPDFTKRIDPERFLDPDTLLLINQKQLARRIDDFASSRLGSVLHSIDAVGIAADLEMPAARIAQIDEGQKALGRAADDPIIRSVLGRNMSVALLPFDYDGAVPLTQQILANLVLICRPKQAVHMQELLERFSGGAPPADSPYGAYAIRRYLTDGGMSIVTVRVDRAVLLSTNERLLRRCLDNYDRYTDTLAADPAYRNTKKMFPGTAIYGYLNVAGFTDLLARAVTVFAASKDSEPSVEDRRHSLYQHAFFGSWIGDGTVSQKAVLTFDPARIPAELSSIFSAPPEVTHSADHLTAGTLWYYWTNSYAPDSILELIRRQQRQHRAASPIDTLLRELEVATGTGVEQIVEFFANDLILALKKGPKDDLLPIPLFLVAIKCKNTPSVKELVERIIVHYSLPIRRKKIGDHTIVSWGEVAPISSFEPSVATVDDYLLIANNVEQIKEFITPPEGNERLSESPLFNLVNKGFLYTNNSLVFLNMAELSGQLKEIVSWGGLVLALKDRTIADKSKIIIDRLINPLLDGVAMYGVIGTRKYLRDEQVIMEATAVIDDGK</sequence>
<organism evidence="1 2">
    <name type="scientific">Desulfofustis glycolicus DSM 9705</name>
    <dbReference type="NCBI Taxonomy" id="1121409"/>
    <lineage>
        <taxon>Bacteria</taxon>
        <taxon>Pseudomonadati</taxon>
        <taxon>Thermodesulfobacteriota</taxon>
        <taxon>Desulfobulbia</taxon>
        <taxon>Desulfobulbales</taxon>
        <taxon>Desulfocapsaceae</taxon>
        <taxon>Desulfofustis</taxon>
    </lineage>
</organism>
<dbReference type="STRING" id="1121409.SAMN02745124_01071"/>
<dbReference type="OrthoDB" id="5429285at2"/>
<name>A0A1M5U8T6_9BACT</name>
<dbReference type="RefSeq" id="WP_073373948.1">
    <property type="nucleotide sequence ID" value="NZ_FQXS01000004.1"/>
</dbReference>